<dbReference type="STRING" id="587636.SAMN05216199_2265"/>
<feature type="transmembrane region" description="Helical" evidence="11">
    <location>
        <begin position="74"/>
        <end position="93"/>
    </location>
</feature>
<dbReference type="InterPro" id="IPR025201">
    <property type="entry name" value="KdpD_TM"/>
</dbReference>
<evidence type="ECO:0000256" key="8">
    <source>
        <dbReference type="ARBA" id="ARBA00022989"/>
    </source>
</evidence>
<accession>A0A1H9V320</accession>
<dbReference type="GO" id="GO:0016301">
    <property type="term" value="F:kinase activity"/>
    <property type="evidence" value="ECO:0007669"/>
    <property type="project" value="UniProtKB-KW"/>
</dbReference>
<keyword evidence="5" id="KW-0547">Nucleotide-binding</keyword>
<dbReference type="Proteomes" id="UP000199019">
    <property type="component" value="Unassembled WGS sequence"/>
</dbReference>
<evidence type="ECO:0000256" key="11">
    <source>
        <dbReference type="SAM" id="Phobius"/>
    </source>
</evidence>
<dbReference type="Pfam" id="PF13493">
    <property type="entry name" value="DUF4118"/>
    <property type="match status" value="1"/>
</dbReference>
<dbReference type="EMBL" id="FOHB01000003">
    <property type="protein sequence ID" value="SES15951.1"/>
    <property type="molecule type" value="Genomic_DNA"/>
</dbReference>
<evidence type="ECO:0000256" key="6">
    <source>
        <dbReference type="ARBA" id="ARBA00022777"/>
    </source>
</evidence>
<dbReference type="Gene3D" id="1.20.120.620">
    <property type="entry name" value="Backbone structure of the membrane domain of e. Coli histidine kinase receptor kdpd"/>
    <property type="match status" value="1"/>
</dbReference>
<dbReference type="AlphaFoldDB" id="A0A1H9V320"/>
<organism evidence="13 14">
    <name type="scientific">Pedococcus cremeus</name>
    <dbReference type="NCBI Taxonomy" id="587636"/>
    <lineage>
        <taxon>Bacteria</taxon>
        <taxon>Bacillati</taxon>
        <taxon>Actinomycetota</taxon>
        <taxon>Actinomycetes</taxon>
        <taxon>Micrococcales</taxon>
        <taxon>Intrasporangiaceae</taxon>
        <taxon>Pedococcus</taxon>
    </lineage>
</organism>
<protein>
    <recommendedName>
        <fullName evidence="12">Sensor protein KdpD transmembrane domain-containing protein</fullName>
    </recommendedName>
</protein>
<keyword evidence="10 11" id="KW-0472">Membrane</keyword>
<dbReference type="SUPFAM" id="SSF55781">
    <property type="entry name" value="GAF domain-like"/>
    <property type="match status" value="1"/>
</dbReference>
<gene>
    <name evidence="13" type="ORF">SAMN05216199_2265</name>
</gene>
<evidence type="ECO:0000256" key="9">
    <source>
        <dbReference type="ARBA" id="ARBA00023012"/>
    </source>
</evidence>
<keyword evidence="9" id="KW-0902">Two-component regulatory system</keyword>
<keyword evidence="6" id="KW-0418">Kinase</keyword>
<evidence type="ECO:0000256" key="1">
    <source>
        <dbReference type="ARBA" id="ARBA00004141"/>
    </source>
</evidence>
<feature type="domain" description="Sensor protein KdpD transmembrane" evidence="12">
    <location>
        <begin position="2"/>
        <end position="102"/>
    </location>
</feature>
<keyword evidence="4 11" id="KW-0812">Transmembrane</keyword>
<sequence>MVPLVVAWVLSLFRSDLTAATDVLVLVAFVVLFSATGIRAAGLVASLSAAASFDFFLTEPFGSFAIDKPNDLEAAVLLLVIGGVVTETALWGLRQEAALSRQTGYVDGVLATAEAVSTRRQSPEQLTTAVAGRIREVLGLDSCTFMAGGAPDASAATLHHDGTLTYDDTTVDARRDGLPVDSTVVLPVTIGGELRGRFLLTATSHVARPTPEQCRVAVLLADQVAGALPASGAAAPEQPPPRSLD</sequence>
<proteinExistence type="predicted"/>
<keyword evidence="14" id="KW-1185">Reference proteome</keyword>
<evidence type="ECO:0000256" key="4">
    <source>
        <dbReference type="ARBA" id="ARBA00022692"/>
    </source>
</evidence>
<dbReference type="InterPro" id="IPR038318">
    <property type="entry name" value="KdpD_sf"/>
</dbReference>
<evidence type="ECO:0000256" key="2">
    <source>
        <dbReference type="ARBA" id="ARBA00022553"/>
    </source>
</evidence>
<dbReference type="GO" id="GO:0005524">
    <property type="term" value="F:ATP binding"/>
    <property type="evidence" value="ECO:0007669"/>
    <property type="project" value="UniProtKB-KW"/>
</dbReference>
<keyword evidence="7" id="KW-0067">ATP-binding</keyword>
<keyword evidence="8 11" id="KW-1133">Transmembrane helix</keyword>
<evidence type="ECO:0000256" key="7">
    <source>
        <dbReference type="ARBA" id="ARBA00022840"/>
    </source>
</evidence>
<dbReference type="GO" id="GO:0016020">
    <property type="term" value="C:membrane"/>
    <property type="evidence" value="ECO:0007669"/>
    <property type="project" value="UniProtKB-SubCell"/>
</dbReference>
<comment type="subcellular location">
    <subcellularLocation>
        <location evidence="1">Membrane</location>
        <topology evidence="1">Multi-pass membrane protein</topology>
    </subcellularLocation>
</comment>
<evidence type="ECO:0000256" key="10">
    <source>
        <dbReference type="ARBA" id="ARBA00023136"/>
    </source>
</evidence>
<dbReference type="GO" id="GO:0000160">
    <property type="term" value="P:phosphorelay signal transduction system"/>
    <property type="evidence" value="ECO:0007669"/>
    <property type="project" value="UniProtKB-KW"/>
</dbReference>
<keyword evidence="3" id="KW-0808">Transferase</keyword>
<reference evidence="14" key="1">
    <citation type="submission" date="2016-10" db="EMBL/GenBank/DDBJ databases">
        <authorList>
            <person name="Varghese N."/>
            <person name="Submissions S."/>
        </authorList>
    </citation>
    <scope>NUCLEOTIDE SEQUENCE [LARGE SCALE GENOMIC DNA]</scope>
    <source>
        <strain evidence="14">CGMCC 1.6963</strain>
    </source>
</reference>
<feature type="transmembrane region" description="Helical" evidence="11">
    <location>
        <begin position="30"/>
        <end position="53"/>
    </location>
</feature>
<evidence type="ECO:0000259" key="12">
    <source>
        <dbReference type="Pfam" id="PF13493"/>
    </source>
</evidence>
<keyword evidence="2" id="KW-0597">Phosphoprotein</keyword>
<name>A0A1H9V320_9MICO</name>
<evidence type="ECO:0000256" key="5">
    <source>
        <dbReference type="ARBA" id="ARBA00022741"/>
    </source>
</evidence>
<evidence type="ECO:0000313" key="14">
    <source>
        <dbReference type="Proteomes" id="UP000199019"/>
    </source>
</evidence>
<evidence type="ECO:0000256" key="3">
    <source>
        <dbReference type="ARBA" id="ARBA00022679"/>
    </source>
</evidence>
<evidence type="ECO:0000313" key="13">
    <source>
        <dbReference type="EMBL" id="SES15951.1"/>
    </source>
</evidence>